<dbReference type="AlphaFoldDB" id="A0AAV5V9V6"/>
<dbReference type="Gene3D" id="1.20.1070.10">
    <property type="entry name" value="Rhodopsin 7-helix transmembrane proteins"/>
    <property type="match status" value="1"/>
</dbReference>
<evidence type="ECO:0000256" key="4">
    <source>
        <dbReference type="ARBA" id="ARBA00023136"/>
    </source>
</evidence>
<feature type="transmembrane region" description="Helical" evidence="5">
    <location>
        <begin position="34"/>
        <end position="58"/>
    </location>
</feature>
<dbReference type="InterPro" id="IPR047130">
    <property type="entry name" value="7TM_GPCR_Srsx_nematod"/>
</dbReference>
<reference evidence="7" key="1">
    <citation type="submission" date="2023-10" db="EMBL/GenBank/DDBJ databases">
        <title>Genome assembly of Pristionchus species.</title>
        <authorList>
            <person name="Yoshida K."/>
            <person name="Sommer R.J."/>
        </authorList>
    </citation>
    <scope>NUCLEOTIDE SEQUENCE</scope>
    <source>
        <strain evidence="7">RS5133</strain>
    </source>
</reference>
<protein>
    <recommendedName>
        <fullName evidence="6">G-protein coupled receptors family 1 profile domain-containing protein</fullName>
    </recommendedName>
</protein>
<comment type="caution">
    <text evidence="7">The sequence shown here is derived from an EMBL/GenBank/DDBJ whole genome shotgun (WGS) entry which is preliminary data.</text>
</comment>
<keyword evidence="4 5" id="KW-0472">Membrane</keyword>
<dbReference type="InterPro" id="IPR017452">
    <property type="entry name" value="GPCR_Rhodpsn_7TM"/>
</dbReference>
<keyword evidence="8" id="KW-1185">Reference proteome</keyword>
<evidence type="ECO:0000256" key="2">
    <source>
        <dbReference type="ARBA" id="ARBA00022692"/>
    </source>
</evidence>
<accession>A0AAV5V9V6</accession>
<evidence type="ECO:0000256" key="3">
    <source>
        <dbReference type="ARBA" id="ARBA00022989"/>
    </source>
</evidence>
<proteinExistence type="predicted"/>
<dbReference type="Proteomes" id="UP001432322">
    <property type="component" value="Unassembled WGS sequence"/>
</dbReference>
<dbReference type="SUPFAM" id="SSF81321">
    <property type="entry name" value="Family A G protein-coupled receptor-like"/>
    <property type="match status" value="1"/>
</dbReference>
<keyword evidence="3 5" id="KW-1133">Transmembrane helix</keyword>
<dbReference type="GO" id="GO:0016020">
    <property type="term" value="C:membrane"/>
    <property type="evidence" value="ECO:0007669"/>
    <property type="project" value="UniProtKB-SubCell"/>
</dbReference>
<dbReference type="PROSITE" id="PS50262">
    <property type="entry name" value="G_PROTEIN_RECEP_F1_2"/>
    <property type="match status" value="1"/>
</dbReference>
<dbReference type="GO" id="GO:0004930">
    <property type="term" value="F:G protein-coupled receptor activity"/>
    <property type="evidence" value="ECO:0007669"/>
    <property type="project" value="InterPro"/>
</dbReference>
<dbReference type="InterPro" id="IPR019424">
    <property type="entry name" value="7TM_GPCR_Srsx"/>
</dbReference>
<feature type="non-terminal residue" evidence="7">
    <location>
        <position position="111"/>
    </location>
</feature>
<evidence type="ECO:0000313" key="8">
    <source>
        <dbReference type="Proteomes" id="UP001432322"/>
    </source>
</evidence>
<sequence length="111" mass="12018">YLLFLSFCVVGIVSNSLLLIITIRTKTLRAPCNILIGACALFDVMHQGGGVLFPIYFAKKIIYVRILQFLPEVGCAAGTMTVLCIGIDRFLSIAAASTYRSMSTGAYLTVC</sequence>
<feature type="domain" description="G-protein coupled receptors family 1 profile" evidence="6">
    <location>
        <begin position="14"/>
        <end position="111"/>
    </location>
</feature>
<evidence type="ECO:0000313" key="7">
    <source>
        <dbReference type="EMBL" id="GMT16008.1"/>
    </source>
</evidence>
<dbReference type="PANTHER" id="PTHR23360:SF5">
    <property type="entry name" value="G-PROTEIN COUPLED RECEPTORS FAMILY 1 PROFILE DOMAIN-CONTAINING PROTEIN"/>
    <property type="match status" value="1"/>
</dbReference>
<dbReference type="PANTHER" id="PTHR23360">
    <property type="entry name" value="G-PROTEIN COUPLED RECEPTORS FAMILY 1 PROFILE DOMAIN-CONTAINING PROTEIN-RELATED"/>
    <property type="match status" value="1"/>
</dbReference>
<dbReference type="PROSITE" id="PS00237">
    <property type="entry name" value="G_PROTEIN_RECEP_F1_1"/>
    <property type="match status" value="1"/>
</dbReference>
<name>A0AAV5V9V6_9BILA</name>
<dbReference type="InterPro" id="IPR000276">
    <property type="entry name" value="GPCR_Rhodpsn"/>
</dbReference>
<dbReference type="Pfam" id="PF10320">
    <property type="entry name" value="7TM_GPCR_Srsx"/>
    <property type="match status" value="1"/>
</dbReference>
<gene>
    <name evidence="7" type="ORF">PFISCL1PPCAC_7305</name>
</gene>
<organism evidence="7 8">
    <name type="scientific">Pristionchus fissidentatus</name>
    <dbReference type="NCBI Taxonomy" id="1538716"/>
    <lineage>
        <taxon>Eukaryota</taxon>
        <taxon>Metazoa</taxon>
        <taxon>Ecdysozoa</taxon>
        <taxon>Nematoda</taxon>
        <taxon>Chromadorea</taxon>
        <taxon>Rhabditida</taxon>
        <taxon>Rhabditina</taxon>
        <taxon>Diplogasteromorpha</taxon>
        <taxon>Diplogasteroidea</taxon>
        <taxon>Neodiplogasteridae</taxon>
        <taxon>Pristionchus</taxon>
    </lineage>
</organism>
<keyword evidence="2 5" id="KW-0812">Transmembrane</keyword>
<evidence type="ECO:0000259" key="6">
    <source>
        <dbReference type="PROSITE" id="PS50262"/>
    </source>
</evidence>
<evidence type="ECO:0000256" key="5">
    <source>
        <dbReference type="SAM" id="Phobius"/>
    </source>
</evidence>
<feature type="non-terminal residue" evidence="7">
    <location>
        <position position="1"/>
    </location>
</feature>
<evidence type="ECO:0000256" key="1">
    <source>
        <dbReference type="ARBA" id="ARBA00004370"/>
    </source>
</evidence>
<comment type="subcellular location">
    <subcellularLocation>
        <location evidence="1">Membrane</location>
    </subcellularLocation>
</comment>
<dbReference type="EMBL" id="BTSY01000002">
    <property type="protein sequence ID" value="GMT16008.1"/>
    <property type="molecule type" value="Genomic_DNA"/>
</dbReference>